<reference evidence="2" key="1">
    <citation type="submission" date="2023-10" db="EMBL/GenBank/DDBJ databases">
        <authorList>
            <person name="Chen Y."/>
            <person name="Shah S."/>
            <person name="Dougan E. K."/>
            <person name="Thang M."/>
            <person name="Chan C."/>
        </authorList>
    </citation>
    <scope>NUCLEOTIDE SEQUENCE [LARGE SCALE GENOMIC DNA]</scope>
</reference>
<sequence length="92" mass="10300">MAHGPGVAIQLDPELMNMLFRRSRRRLRDIRAMCHAGLKLDRVRNTLHVTGTPEAIEAVRSQLAHLGGPVKPLPAPVWMELMRTRTLTSGPQ</sequence>
<gene>
    <name evidence="2" type="ORF">PCOR1329_LOCUS21011</name>
</gene>
<evidence type="ECO:0000313" key="3">
    <source>
        <dbReference type="Proteomes" id="UP001189429"/>
    </source>
</evidence>
<comment type="caution">
    <text evidence="2">The sequence shown here is derived from an EMBL/GenBank/DDBJ whole genome shotgun (WGS) entry which is preliminary data.</text>
</comment>
<feature type="non-terminal residue" evidence="2">
    <location>
        <position position="92"/>
    </location>
</feature>
<name>A0ABN9RJU2_9DINO</name>
<evidence type="ECO:0000259" key="1">
    <source>
        <dbReference type="Pfam" id="PF14611"/>
    </source>
</evidence>
<organism evidence="2 3">
    <name type="scientific">Prorocentrum cordatum</name>
    <dbReference type="NCBI Taxonomy" id="2364126"/>
    <lineage>
        <taxon>Eukaryota</taxon>
        <taxon>Sar</taxon>
        <taxon>Alveolata</taxon>
        <taxon>Dinophyceae</taxon>
        <taxon>Prorocentrales</taxon>
        <taxon>Prorocentraceae</taxon>
        <taxon>Prorocentrum</taxon>
    </lineage>
</organism>
<keyword evidence="3" id="KW-1185">Reference proteome</keyword>
<dbReference type="Pfam" id="PF14611">
    <property type="entry name" value="KH_SLS1_1"/>
    <property type="match status" value="1"/>
</dbReference>
<dbReference type="EMBL" id="CAUYUJ010006858">
    <property type="protein sequence ID" value="CAK0818890.1"/>
    <property type="molecule type" value="Genomic_DNA"/>
</dbReference>
<dbReference type="Proteomes" id="UP001189429">
    <property type="component" value="Unassembled WGS sequence"/>
</dbReference>
<protein>
    <recommendedName>
        <fullName evidence="1">SLS1 first KH domain-containing protein</fullName>
    </recommendedName>
</protein>
<evidence type="ECO:0000313" key="2">
    <source>
        <dbReference type="EMBL" id="CAK0818890.1"/>
    </source>
</evidence>
<accession>A0ABN9RJU2</accession>
<proteinExistence type="predicted"/>
<feature type="domain" description="SLS1 first KH" evidence="1">
    <location>
        <begin position="9"/>
        <end position="64"/>
    </location>
</feature>
<dbReference type="InterPro" id="IPR032741">
    <property type="entry name" value="Sls1_KH-1"/>
</dbReference>